<evidence type="ECO:0000259" key="1">
    <source>
        <dbReference type="Pfam" id="PF04775"/>
    </source>
</evidence>
<dbReference type="Proteomes" id="UP001142372">
    <property type="component" value="Unassembled WGS sequence"/>
</dbReference>
<dbReference type="InterPro" id="IPR029058">
    <property type="entry name" value="AB_hydrolase_fold"/>
</dbReference>
<reference evidence="2" key="2">
    <citation type="submission" date="2023-01" db="EMBL/GenBank/DDBJ databases">
        <authorList>
            <person name="Sun Q."/>
            <person name="Evtushenko L."/>
        </authorList>
    </citation>
    <scope>NUCLEOTIDE SEQUENCE</scope>
    <source>
        <strain evidence="2">VKM Ac-1401</strain>
    </source>
</reference>
<reference evidence="2" key="1">
    <citation type="journal article" date="2014" name="Int. J. Syst. Evol. Microbiol.">
        <title>Complete genome sequence of Corynebacterium casei LMG S-19264T (=DSM 44701T), isolated from a smear-ripened cheese.</title>
        <authorList>
            <consortium name="US DOE Joint Genome Institute (JGI-PGF)"/>
            <person name="Walter F."/>
            <person name="Albersmeier A."/>
            <person name="Kalinowski J."/>
            <person name="Ruckert C."/>
        </authorList>
    </citation>
    <scope>NUCLEOTIDE SEQUENCE</scope>
    <source>
        <strain evidence="2">VKM Ac-1401</strain>
    </source>
</reference>
<protein>
    <recommendedName>
        <fullName evidence="1">Acyl-CoA thioester hydrolase/bile acid-CoA amino acid N-acetyltransferase domain-containing protein</fullName>
    </recommendedName>
</protein>
<dbReference type="RefSeq" id="WP_271177452.1">
    <property type="nucleotide sequence ID" value="NZ_BAAAJO010000009.1"/>
</dbReference>
<dbReference type="EMBL" id="BSEN01000011">
    <property type="protein sequence ID" value="GLJ76792.1"/>
    <property type="molecule type" value="Genomic_DNA"/>
</dbReference>
<evidence type="ECO:0000313" key="2">
    <source>
        <dbReference type="EMBL" id="GLJ76792.1"/>
    </source>
</evidence>
<name>A0A9W6HAL8_9MICO</name>
<dbReference type="GO" id="GO:0006631">
    <property type="term" value="P:fatty acid metabolic process"/>
    <property type="evidence" value="ECO:0007669"/>
    <property type="project" value="TreeGrafter"/>
</dbReference>
<dbReference type="PANTHER" id="PTHR10824:SF4">
    <property type="entry name" value="ACYL-COENZYME A THIOESTERASE 1-LIKE"/>
    <property type="match status" value="1"/>
</dbReference>
<dbReference type="InterPro" id="IPR042490">
    <property type="entry name" value="Thio_Ohase/BAAT_N"/>
</dbReference>
<gene>
    <name evidence="2" type="ORF">GCM10017584_23660</name>
</gene>
<dbReference type="Pfam" id="PF04775">
    <property type="entry name" value="Bile_Hydr_Trans"/>
    <property type="match status" value="1"/>
</dbReference>
<dbReference type="InterPro" id="IPR006862">
    <property type="entry name" value="Thio_Ohase/aa_AcTrfase"/>
</dbReference>
<dbReference type="GO" id="GO:0047617">
    <property type="term" value="F:fatty acyl-CoA hydrolase activity"/>
    <property type="evidence" value="ECO:0007669"/>
    <property type="project" value="TreeGrafter"/>
</dbReference>
<comment type="caution">
    <text evidence="2">The sequence shown here is derived from an EMBL/GenBank/DDBJ whole genome shotgun (WGS) entry which is preliminary data.</text>
</comment>
<feature type="domain" description="Acyl-CoA thioester hydrolase/bile acid-CoA amino acid N-acetyltransferase" evidence="1">
    <location>
        <begin position="56"/>
        <end position="169"/>
    </location>
</feature>
<accession>A0A9W6HAL8</accession>
<dbReference type="Gene3D" id="3.40.50.1820">
    <property type="entry name" value="alpha/beta hydrolase"/>
    <property type="match status" value="1"/>
</dbReference>
<organism evidence="2 3">
    <name type="scientific">Leifsonia poae</name>
    <dbReference type="NCBI Taxonomy" id="110933"/>
    <lineage>
        <taxon>Bacteria</taxon>
        <taxon>Bacillati</taxon>
        <taxon>Actinomycetota</taxon>
        <taxon>Actinomycetes</taxon>
        <taxon>Micrococcales</taxon>
        <taxon>Microbacteriaceae</taxon>
        <taxon>Leifsonia</taxon>
    </lineage>
</organism>
<dbReference type="SUPFAM" id="SSF53474">
    <property type="entry name" value="alpha/beta-Hydrolases"/>
    <property type="match status" value="1"/>
</dbReference>
<dbReference type="GO" id="GO:0006637">
    <property type="term" value="P:acyl-CoA metabolic process"/>
    <property type="evidence" value="ECO:0007669"/>
    <property type="project" value="TreeGrafter"/>
</dbReference>
<dbReference type="PANTHER" id="PTHR10824">
    <property type="entry name" value="ACYL-COENZYME A THIOESTERASE-RELATED"/>
    <property type="match status" value="1"/>
</dbReference>
<keyword evidence="3" id="KW-1185">Reference proteome</keyword>
<dbReference type="Gene3D" id="2.60.40.2240">
    <property type="entry name" value="Acyl-CoA thioester hydrolase/BAAT N-terminal domain"/>
    <property type="match status" value="1"/>
</dbReference>
<sequence>MTGGIQSRHIRWRRASTIAASAVAIVLTSALAGCVGGSASVPAHFVIDQPRSGITDPVAISLVGLQPDETVVLTATTRTTTGPWESRAVYSVPPSGIVDLHSDKPLIAPYARADQAGLLWTMQGPSLSQVQLEDVWAISDRDIRLVATQGGREVAATTVYRTGFGHQVSVQFVFAGDLIRGAQNTAPGGTTFDVRIGTFYDPDPRLVSRRPAVLLIDGDDGGGSAAFVASQLASSGYPTFVVTAFGPEGQIPGSAALSAENLDNGLTWLQRQHDVDPARVFTYGTWRASQLALWYATHRPGAVFGAFAASGTTALLCTSSAGSAVLTEDGEPVPCEDPQRTIADTAQLQLDRIPGPLLLACGERDEILANACEWLGAGRIARGERPGDIYLVARGAAHSISTPPVVPVGLQGLSPAVAQATEDARAQFWADVRGILSAETRR</sequence>
<dbReference type="AlphaFoldDB" id="A0A9W6HAL8"/>
<proteinExistence type="predicted"/>
<evidence type="ECO:0000313" key="3">
    <source>
        <dbReference type="Proteomes" id="UP001142372"/>
    </source>
</evidence>